<gene>
    <name evidence="1" type="ORF">SAMN05192543_103296</name>
</gene>
<reference evidence="1 2" key="1">
    <citation type="submission" date="2016-10" db="EMBL/GenBank/DDBJ databases">
        <authorList>
            <person name="de Groot N.N."/>
        </authorList>
    </citation>
    <scope>NUCLEOTIDE SEQUENCE [LARGE SCALE GENOMIC DNA]</scope>
    <source>
        <strain evidence="1 2">LMG 23650</strain>
    </source>
</reference>
<dbReference type="OrthoDB" id="8720906at2"/>
<accession>A0A1I3IK47</accession>
<evidence type="ECO:0000313" key="2">
    <source>
        <dbReference type="Proteomes" id="UP000199548"/>
    </source>
</evidence>
<dbReference type="RefSeq" id="WP_091011228.1">
    <property type="nucleotide sequence ID" value="NZ_CP041745.1"/>
</dbReference>
<dbReference type="InterPro" id="IPR021317">
    <property type="entry name" value="DUF2917"/>
</dbReference>
<organism evidence="1 2">
    <name type="scientific">Paraburkholderia megapolitana</name>
    <dbReference type="NCBI Taxonomy" id="420953"/>
    <lineage>
        <taxon>Bacteria</taxon>
        <taxon>Pseudomonadati</taxon>
        <taxon>Pseudomonadota</taxon>
        <taxon>Betaproteobacteria</taxon>
        <taxon>Burkholderiales</taxon>
        <taxon>Burkholderiaceae</taxon>
        <taxon>Paraburkholderia</taxon>
    </lineage>
</organism>
<keyword evidence="2" id="KW-1185">Reference proteome</keyword>
<name>A0A1I3IK47_9BURK</name>
<protein>
    <recommendedName>
        <fullName evidence="3">DUF2917 domain-containing protein</fullName>
    </recommendedName>
</protein>
<dbReference type="EMBL" id="FOQU01000003">
    <property type="protein sequence ID" value="SFI48301.1"/>
    <property type="molecule type" value="Genomic_DNA"/>
</dbReference>
<sequence>MREIRTFELEHGEPAAAWRAAQPLVLKVMAGEVWLTVSGDLTDHWLASGESFELPRGAQAWISAGRTGARVALAVEEGRLGTSRPAAVGLRSPARSWLPRWLLAA</sequence>
<dbReference type="AlphaFoldDB" id="A0A1I3IK47"/>
<proteinExistence type="predicted"/>
<dbReference type="Proteomes" id="UP000199548">
    <property type="component" value="Unassembled WGS sequence"/>
</dbReference>
<dbReference type="Pfam" id="PF11142">
    <property type="entry name" value="DUF2917"/>
    <property type="match status" value="1"/>
</dbReference>
<evidence type="ECO:0000313" key="1">
    <source>
        <dbReference type="EMBL" id="SFI48301.1"/>
    </source>
</evidence>
<evidence type="ECO:0008006" key="3">
    <source>
        <dbReference type="Google" id="ProtNLM"/>
    </source>
</evidence>